<evidence type="ECO:0000256" key="8">
    <source>
        <dbReference type="RuleBase" id="RU361137"/>
    </source>
</evidence>
<feature type="compositionally biased region" description="Low complexity" evidence="9">
    <location>
        <begin position="232"/>
        <end position="265"/>
    </location>
</feature>
<feature type="compositionally biased region" description="Low complexity" evidence="9">
    <location>
        <begin position="96"/>
        <end position="127"/>
    </location>
</feature>
<evidence type="ECO:0000256" key="5">
    <source>
        <dbReference type="ARBA" id="ARBA00023315"/>
    </source>
</evidence>
<evidence type="ECO:0000256" key="9">
    <source>
        <dbReference type="SAM" id="MobiDB-lite"/>
    </source>
</evidence>
<dbReference type="InterPro" id="IPR045257">
    <property type="entry name" value="E2/Pdx1"/>
</dbReference>
<dbReference type="InterPro" id="IPR000089">
    <property type="entry name" value="Biotin_lipoyl"/>
</dbReference>
<keyword evidence="5 8" id="KW-0012">Acyltransferase</keyword>
<feature type="domain" description="Lipoyl-binding" evidence="10">
    <location>
        <begin position="2"/>
        <end position="77"/>
    </location>
</feature>
<comment type="catalytic activity">
    <reaction evidence="7 8">
        <text>N(6)-[(R)-dihydrolipoyl]-L-lysyl-[protein] + acetyl-CoA = N(6)-[(R)-S(8)-acetyldihydrolipoyl]-L-lysyl-[protein] + CoA</text>
        <dbReference type="Rhea" id="RHEA:17017"/>
        <dbReference type="Rhea" id="RHEA-COMP:10475"/>
        <dbReference type="Rhea" id="RHEA-COMP:10478"/>
        <dbReference type="ChEBI" id="CHEBI:57287"/>
        <dbReference type="ChEBI" id="CHEBI:57288"/>
        <dbReference type="ChEBI" id="CHEBI:83100"/>
        <dbReference type="ChEBI" id="CHEBI:83111"/>
        <dbReference type="EC" id="2.3.1.12"/>
    </reaction>
</comment>
<comment type="subunit">
    <text evidence="2">Forms a 24-polypeptide structural core with octahedral symmetry.</text>
</comment>
<evidence type="ECO:0000256" key="1">
    <source>
        <dbReference type="ARBA" id="ARBA00007317"/>
    </source>
</evidence>
<protein>
    <recommendedName>
        <fullName evidence="8">Acetyltransferase component of pyruvate dehydrogenase complex</fullName>
        <ecNumber evidence="8">2.3.1.12</ecNumber>
    </recommendedName>
</protein>
<dbReference type="InterPro" id="IPR003016">
    <property type="entry name" value="2-oxoA_DH_lipoyl-BS"/>
</dbReference>
<gene>
    <name evidence="12" type="ORF">EV199_2820</name>
</gene>
<sequence>MAEVILMPRLSDTMTEGVIAAWHKKVGDPVKKGDLLAEVETDKATMELESYKDGTLLHIGTDKGGKLQVNDLLAIIGTPGEDISSLIKGGAAAAAPAAEKPAAPQQAAAPQPQPQPQQQAAPAAAPASGGSIDLSTVPEVILMPRLSDTMTEGVIAEWHKKVGDAVKKGDLLADVETDKATMELESYKEGKLLYIGAQKGDKVPVNALLCIIGDESKVDVNAIVAAAKGGPAPAAAGAAQPQQAEQPQQAAQPAASSAPAPAAASTSEDGRVKASPLAKKIASDKGIDLAKVSGSGDGGRIVKKDIDNYVPAAASSSAPAAAASSAPAAPAGQVSFEEVPVSQMRKVIAKRLAESKFSAPHFYVTMNINMDKAVESRAKLNEVSPAKISFNDMVLKACAIALKKHPKVNSSWLGDKIRINHHVNIGVAVAVEEGLLVPVVRFADTKSLSQIAAEVKVAAQKAKDKKLQPADWEGNTFTISNLGMFGVDEFTAIINPPDACILAIGAINQVPVVKDGQIVVGNIMKVTLSCDHRVVDGASGAAFLQTLQGLLEEPLTMLV</sequence>
<feature type="domain" description="Lipoyl-binding" evidence="10">
    <location>
        <begin position="138"/>
        <end position="213"/>
    </location>
</feature>
<dbReference type="Proteomes" id="UP000293874">
    <property type="component" value="Unassembled WGS sequence"/>
</dbReference>
<dbReference type="EC" id="2.3.1.12" evidence="8"/>
<dbReference type="PANTHER" id="PTHR23151:SF90">
    <property type="entry name" value="DIHYDROLIPOYLLYSINE-RESIDUE ACETYLTRANSFERASE COMPONENT OF PYRUVATE DEHYDROGENASE COMPLEX, MITOCHONDRIAL-RELATED"/>
    <property type="match status" value="1"/>
</dbReference>
<dbReference type="PROSITE" id="PS50968">
    <property type="entry name" value="BIOTINYL_LIPOYL"/>
    <property type="match status" value="2"/>
</dbReference>
<comment type="cofactor">
    <cofactor evidence="8">
        <name>(R)-lipoate</name>
        <dbReference type="ChEBI" id="CHEBI:83088"/>
    </cofactor>
    <text evidence="8">Binds 2 lipoyl cofactors covalently.</text>
</comment>
<dbReference type="SUPFAM" id="SSF47005">
    <property type="entry name" value="Peripheral subunit-binding domain of 2-oxo acid dehydrogenase complex"/>
    <property type="match status" value="1"/>
</dbReference>
<evidence type="ECO:0000256" key="3">
    <source>
        <dbReference type="ARBA" id="ARBA00022679"/>
    </source>
</evidence>
<accession>A0A4V2F0Q2</accession>
<dbReference type="SUPFAM" id="SSF51230">
    <property type="entry name" value="Single hybrid motif"/>
    <property type="match status" value="2"/>
</dbReference>
<proteinExistence type="inferred from homology"/>
<evidence type="ECO:0000256" key="6">
    <source>
        <dbReference type="ARBA" id="ARBA00025211"/>
    </source>
</evidence>
<dbReference type="PANTHER" id="PTHR23151">
    <property type="entry name" value="DIHYDROLIPOAMIDE ACETYL/SUCCINYL-TRANSFERASE-RELATED"/>
    <property type="match status" value="1"/>
</dbReference>
<dbReference type="Gene3D" id="4.10.320.10">
    <property type="entry name" value="E3-binding domain"/>
    <property type="match status" value="1"/>
</dbReference>
<dbReference type="GO" id="GO:0006086">
    <property type="term" value="P:pyruvate decarboxylation to acetyl-CoA"/>
    <property type="evidence" value="ECO:0007669"/>
    <property type="project" value="InterPro"/>
</dbReference>
<keyword evidence="12" id="KW-0670">Pyruvate</keyword>
<comment type="similarity">
    <text evidence="1 8">Belongs to the 2-oxoacid dehydrogenase family.</text>
</comment>
<feature type="domain" description="Peripheral subunit-binding (PSBD)" evidence="11">
    <location>
        <begin position="273"/>
        <end position="310"/>
    </location>
</feature>
<dbReference type="GO" id="GO:0045254">
    <property type="term" value="C:pyruvate dehydrogenase complex"/>
    <property type="evidence" value="ECO:0007669"/>
    <property type="project" value="UniProtKB-UniRule"/>
</dbReference>
<dbReference type="PROSITE" id="PS00189">
    <property type="entry name" value="LIPOYL"/>
    <property type="match status" value="2"/>
</dbReference>
<keyword evidence="4 8" id="KW-0450">Lipoyl</keyword>
<keyword evidence="13" id="KW-1185">Reference proteome</keyword>
<dbReference type="OrthoDB" id="9805770at2"/>
<feature type="region of interest" description="Disordered" evidence="9">
    <location>
        <begin position="96"/>
        <end position="131"/>
    </location>
</feature>
<feature type="region of interest" description="Disordered" evidence="9">
    <location>
        <begin position="232"/>
        <end position="276"/>
    </location>
</feature>
<dbReference type="PROSITE" id="PS51826">
    <property type="entry name" value="PSBD"/>
    <property type="match status" value="1"/>
</dbReference>
<reference evidence="12 13" key="1">
    <citation type="submission" date="2019-02" db="EMBL/GenBank/DDBJ databases">
        <title>Genomic Encyclopedia of Type Strains, Phase IV (KMG-IV): sequencing the most valuable type-strain genomes for metagenomic binning, comparative biology and taxonomic classification.</title>
        <authorList>
            <person name="Goeker M."/>
        </authorList>
    </citation>
    <scope>NUCLEOTIDE SEQUENCE [LARGE SCALE GENOMIC DNA]</scope>
    <source>
        <strain evidence="12 13">DSM 18116</strain>
    </source>
</reference>
<dbReference type="Gene3D" id="3.30.559.10">
    <property type="entry name" value="Chloramphenicol acetyltransferase-like domain"/>
    <property type="match status" value="1"/>
</dbReference>
<dbReference type="InterPro" id="IPR001078">
    <property type="entry name" value="2-oxoacid_DH_actylTfrase"/>
</dbReference>
<organism evidence="12 13">
    <name type="scientific">Pseudobacter ginsenosidimutans</name>
    <dbReference type="NCBI Taxonomy" id="661488"/>
    <lineage>
        <taxon>Bacteria</taxon>
        <taxon>Pseudomonadati</taxon>
        <taxon>Bacteroidota</taxon>
        <taxon>Chitinophagia</taxon>
        <taxon>Chitinophagales</taxon>
        <taxon>Chitinophagaceae</taxon>
        <taxon>Pseudobacter</taxon>
    </lineage>
</organism>
<dbReference type="RefSeq" id="WP_130541466.1">
    <property type="nucleotide sequence ID" value="NZ_CP042431.1"/>
</dbReference>
<evidence type="ECO:0000259" key="11">
    <source>
        <dbReference type="PROSITE" id="PS51826"/>
    </source>
</evidence>
<dbReference type="InterPro" id="IPR036625">
    <property type="entry name" value="E3-bd_dom_sf"/>
</dbReference>
<dbReference type="CDD" id="cd06849">
    <property type="entry name" value="lipoyl_domain"/>
    <property type="match status" value="2"/>
</dbReference>
<dbReference type="Pfam" id="PF00364">
    <property type="entry name" value="Biotin_lipoyl"/>
    <property type="match status" value="2"/>
</dbReference>
<evidence type="ECO:0000256" key="7">
    <source>
        <dbReference type="ARBA" id="ARBA00048370"/>
    </source>
</evidence>
<dbReference type="InterPro" id="IPR004167">
    <property type="entry name" value="PSBD"/>
</dbReference>
<dbReference type="GO" id="GO:0004742">
    <property type="term" value="F:dihydrolipoyllysine-residue acetyltransferase activity"/>
    <property type="evidence" value="ECO:0007669"/>
    <property type="project" value="UniProtKB-UniRule"/>
</dbReference>
<dbReference type="NCBIfam" id="TIGR01349">
    <property type="entry name" value="PDHac_trf_mito"/>
    <property type="match status" value="1"/>
</dbReference>
<evidence type="ECO:0000259" key="10">
    <source>
        <dbReference type="PROSITE" id="PS50968"/>
    </source>
</evidence>
<dbReference type="SUPFAM" id="SSF52777">
    <property type="entry name" value="CoA-dependent acyltransferases"/>
    <property type="match status" value="1"/>
</dbReference>
<dbReference type="InterPro" id="IPR011053">
    <property type="entry name" value="Single_hybrid_motif"/>
</dbReference>
<name>A0A4V2F0Q2_9BACT</name>
<dbReference type="Pfam" id="PF02817">
    <property type="entry name" value="E3_binding"/>
    <property type="match status" value="1"/>
</dbReference>
<dbReference type="InterPro" id="IPR006257">
    <property type="entry name" value="LAT1"/>
</dbReference>
<evidence type="ECO:0000313" key="12">
    <source>
        <dbReference type="EMBL" id="RZS70921.1"/>
    </source>
</evidence>
<comment type="function">
    <text evidence="6">The pyruvate dehydrogenase complex catalyzes the overall conversion of pyruvate to acetyl-CoA and CO(2). It contains multiple copies of three enzymatic components: pyruvate dehydrogenase (E1), dihydrolipoamide acetyltransferase (E2) and lipoamide dehydrogenase (E3).</text>
</comment>
<dbReference type="InterPro" id="IPR023213">
    <property type="entry name" value="CAT-like_dom_sf"/>
</dbReference>
<evidence type="ECO:0000256" key="2">
    <source>
        <dbReference type="ARBA" id="ARBA00011484"/>
    </source>
</evidence>
<evidence type="ECO:0000313" key="13">
    <source>
        <dbReference type="Proteomes" id="UP000293874"/>
    </source>
</evidence>
<dbReference type="Pfam" id="PF00198">
    <property type="entry name" value="2-oxoacid_dh"/>
    <property type="match status" value="1"/>
</dbReference>
<dbReference type="EMBL" id="SGXA01000002">
    <property type="protein sequence ID" value="RZS70921.1"/>
    <property type="molecule type" value="Genomic_DNA"/>
</dbReference>
<keyword evidence="3 8" id="KW-0808">Transferase</keyword>
<dbReference type="AlphaFoldDB" id="A0A4V2F0Q2"/>
<dbReference type="Gene3D" id="2.40.50.100">
    <property type="match status" value="2"/>
</dbReference>
<dbReference type="FunFam" id="3.30.559.10:FF:000003">
    <property type="entry name" value="Acetyltransferase component of pyruvate dehydrogenase complex"/>
    <property type="match status" value="1"/>
</dbReference>
<comment type="caution">
    <text evidence="12">The sequence shown here is derived from an EMBL/GenBank/DDBJ whole genome shotgun (WGS) entry which is preliminary data.</text>
</comment>
<evidence type="ECO:0000256" key="4">
    <source>
        <dbReference type="ARBA" id="ARBA00022823"/>
    </source>
</evidence>